<sequence>MKEISWMNLTLVTYPFTYKTYFVVHVTNQTNSAYMEAKENHRDNHFLEMPQLQTCLLELDHRDDYDLNLPSPTLKYSAALLQIFDFELKPMFLSRSVISTLTN</sequence>
<accession>A0A7J6UR85</accession>
<dbReference type="AlphaFoldDB" id="A0A7J6UR85"/>
<evidence type="ECO:0000313" key="1">
    <source>
        <dbReference type="EMBL" id="KAF5175036.1"/>
    </source>
</evidence>
<keyword evidence="2" id="KW-1185">Reference proteome</keyword>
<name>A0A7J6UR85_THATH</name>
<gene>
    <name evidence="1" type="ORF">FRX31_035377</name>
</gene>
<proteinExistence type="predicted"/>
<evidence type="ECO:0000313" key="2">
    <source>
        <dbReference type="Proteomes" id="UP000554482"/>
    </source>
</evidence>
<dbReference type="EMBL" id="JABWDY010044569">
    <property type="protein sequence ID" value="KAF5175036.1"/>
    <property type="molecule type" value="Genomic_DNA"/>
</dbReference>
<comment type="caution">
    <text evidence="1">The sequence shown here is derived from an EMBL/GenBank/DDBJ whole genome shotgun (WGS) entry which is preliminary data.</text>
</comment>
<dbReference type="Proteomes" id="UP000554482">
    <property type="component" value="Unassembled WGS sequence"/>
</dbReference>
<protein>
    <submittedName>
        <fullName evidence="1">Uncharacterized protein</fullName>
    </submittedName>
</protein>
<organism evidence="1 2">
    <name type="scientific">Thalictrum thalictroides</name>
    <name type="common">Rue-anemone</name>
    <name type="synonym">Anemone thalictroides</name>
    <dbReference type="NCBI Taxonomy" id="46969"/>
    <lineage>
        <taxon>Eukaryota</taxon>
        <taxon>Viridiplantae</taxon>
        <taxon>Streptophyta</taxon>
        <taxon>Embryophyta</taxon>
        <taxon>Tracheophyta</taxon>
        <taxon>Spermatophyta</taxon>
        <taxon>Magnoliopsida</taxon>
        <taxon>Ranunculales</taxon>
        <taxon>Ranunculaceae</taxon>
        <taxon>Thalictroideae</taxon>
        <taxon>Thalictrum</taxon>
    </lineage>
</organism>
<reference evidence="1 2" key="1">
    <citation type="submission" date="2020-06" db="EMBL/GenBank/DDBJ databases">
        <title>Transcriptomic and genomic resources for Thalictrum thalictroides and T. hernandezii: Facilitating candidate gene discovery in an emerging model plant lineage.</title>
        <authorList>
            <person name="Arias T."/>
            <person name="Riano-Pachon D.M."/>
            <person name="Di Stilio V.S."/>
        </authorList>
    </citation>
    <scope>NUCLEOTIDE SEQUENCE [LARGE SCALE GENOMIC DNA]</scope>
    <source>
        <strain evidence="2">cv. WT478/WT964</strain>
        <tissue evidence="1">Leaves</tissue>
    </source>
</reference>